<protein>
    <submittedName>
        <fullName evidence="4">Uncharacterized protein</fullName>
    </submittedName>
</protein>
<comment type="subcellular location">
    <subcellularLocation>
        <location evidence="1">Nucleus</location>
    </subcellularLocation>
</comment>
<dbReference type="PANTHER" id="PTHR37534">
    <property type="entry name" value="TRANSCRIPTIONAL ACTIVATOR PROTEIN UGA3"/>
    <property type="match status" value="1"/>
</dbReference>
<feature type="transmembrane region" description="Helical" evidence="3">
    <location>
        <begin position="110"/>
        <end position="127"/>
    </location>
</feature>
<dbReference type="PANTHER" id="PTHR37534:SF46">
    <property type="entry name" value="ZN(II)2CYS6 TRANSCRIPTION FACTOR (EUROFUNG)"/>
    <property type="match status" value="1"/>
</dbReference>
<dbReference type="Proteomes" id="UP000554235">
    <property type="component" value="Unassembled WGS sequence"/>
</dbReference>
<evidence type="ECO:0000256" key="3">
    <source>
        <dbReference type="SAM" id="Phobius"/>
    </source>
</evidence>
<keyword evidence="5" id="KW-1185">Reference proteome</keyword>
<feature type="non-terminal residue" evidence="4">
    <location>
        <position position="1"/>
    </location>
</feature>
<dbReference type="InterPro" id="IPR021858">
    <property type="entry name" value="Fun_TF"/>
</dbReference>
<name>A0A8H4PAR3_9HYPO</name>
<evidence type="ECO:0000313" key="5">
    <source>
        <dbReference type="Proteomes" id="UP000554235"/>
    </source>
</evidence>
<proteinExistence type="predicted"/>
<organism evidence="4 5">
    <name type="scientific">Fusarium albosuccineum</name>
    <dbReference type="NCBI Taxonomy" id="1237068"/>
    <lineage>
        <taxon>Eukaryota</taxon>
        <taxon>Fungi</taxon>
        <taxon>Dikarya</taxon>
        <taxon>Ascomycota</taxon>
        <taxon>Pezizomycotina</taxon>
        <taxon>Sordariomycetes</taxon>
        <taxon>Hypocreomycetidae</taxon>
        <taxon>Hypocreales</taxon>
        <taxon>Nectriaceae</taxon>
        <taxon>Fusarium</taxon>
        <taxon>Fusarium decemcellulare species complex</taxon>
    </lineage>
</organism>
<dbReference type="Pfam" id="PF11951">
    <property type="entry name" value="Fungal_trans_2"/>
    <property type="match status" value="2"/>
</dbReference>
<dbReference type="GO" id="GO:0005634">
    <property type="term" value="C:nucleus"/>
    <property type="evidence" value="ECO:0007669"/>
    <property type="project" value="UniProtKB-SubCell"/>
</dbReference>
<dbReference type="AlphaFoldDB" id="A0A8H4PAR3"/>
<evidence type="ECO:0000256" key="1">
    <source>
        <dbReference type="ARBA" id="ARBA00004123"/>
    </source>
</evidence>
<evidence type="ECO:0000256" key="2">
    <source>
        <dbReference type="ARBA" id="ARBA00023242"/>
    </source>
</evidence>
<accession>A0A8H4PAR3</accession>
<keyword evidence="3" id="KW-0472">Membrane</keyword>
<dbReference type="OrthoDB" id="5386330at2759"/>
<keyword evidence="2" id="KW-0539">Nucleus</keyword>
<keyword evidence="3" id="KW-0812">Transmembrane</keyword>
<comment type="caution">
    <text evidence="4">The sequence shown here is derived from an EMBL/GenBank/DDBJ whole genome shotgun (WGS) entry which is preliminary data.</text>
</comment>
<keyword evidence="3" id="KW-1133">Transmembrane helix</keyword>
<gene>
    <name evidence="4" type="ORF">FALBO_9349</name>
</gene>
<reference evidence="4 5" key="1">
    <citation type="submission" date="2020-01" db="EMBL/GenBank/DDBJ databases">
        <title>Identification and distribution of gene clusters putatively required for synthesis of sphingolipid metabolism inhibitors in phylogenetically diverse species of the filamentous fungus Fusarium.</title>
        <authorList>
            <person name="Kim H.-S."/>
            <person name="Busman M."/>
            <person name="Brown D.W."/>
            <person name="Divon H."/>
            <person name="Uhlig S."/>
            <person name="Proctor R.H."/>
        </authorList>
    </citation>
    <scope>NUCLEOTIDE SEQUENCE [LARGE SCALE GENOMIC DNA]</scope>
    <source>
        <strain evidence="4 5">NRRL 20459</strain>
    </source>
</reference>
<dbReference type="EMBL" id="JAADYS010001302">
    <property type="protein sequence ID" value="KAF4463818.1"/>
    <property type="molecule type" value="Genomic_DNA"/>
</dbReference>
<sequence length="298" mass="33162">DELPRWKSDMLLHFSRNIAGEMTAVDGSHNGWRCLILPFARRDSLVLNAVLTVSAFHICLNRLPATGISSRCVVPRTNFQIPDPNQLYRQVISGLQQQPDLESCDADRKHSILLTILVLLVGVMVTGRSDFPMLFRMLESALAAIGGGEALGDGEVANFILPQISNASFAFITDLVQQAINMYLEQVVRNSSLSPSNTPTALEIADSITRVEHFKETLEAFPPGAPGEQVIIWASFVAAASCLLDEHMQFFEEVFMRHYLRSGFANLITGLEVLRKIWARKPDERWTLLLAGIKILVM</sequence>
<evidence type="ECO:0000313" key="4">
    <source>
        <dbReference type="EMBL" id="KAF4463818.1"/>
    </source>
</evidence>